<dbReference type="AlphaFoldDB" id="A0A9Q3PIL5"/>
<gene>
    <name evidence="1" type="ORF">O181_102280</name>
</gene>
<organism evidence="1 2">
    <name type="scientific">Austropuccinia psidii MF-1</name>
    <dbReference type="NCBI Taxonomy" id="1389203"/>
    <lineage>
        <taxon>Eukaryota</taxon>
        <taxon>Fungi</taxon>
        <taxon>Dikarya</taxon>
        <taxon>Basidiomycota</taxon>
        <taxon>Pucciniomycotina</taxon>
        <taxon>Pucciniomycetes</taxon>
        <taxon>Pucciniales</taxon>
        <taxon>Sphaerophragmiaceae</taxon>
        <taxon>Austropuccinia</taxon>
    </lineage>
</organism>
<reference evidence="1" key="1">
    <citation type="submission" date="2021-03" db="EMBL/GenBank/DDBJ databases">
        <title>Draft genome sequence of rust myrtle Austropuccinia psidii MF-1, a brazilian biotype.</title>
        <authorList>
            <person name="Quecine M.C."/>
            <person name="Pachon D.M.R."/>
            <person name="Bonatelli M.L."/>
            <person name="Correr F.H."/>
            <person name="Franceschini L.M."/>
            <person name="Leite T.F."/>
            <person name="Margarido G.R.A."/>
            <person name="Almeida C.A."/>
            <person name="Ferrarezi J.A."/>
            <person name="Labate C.A."/>
        </authorList>
    </citation>
    <scope>NUCLEOTIDE SEQUENCE</scope>
    <source>
        <strain evidence="1">MF-1</strain>
    </source>
</reference>
<proteinExistence type="predicted"/>
<protein>
    <submittedName>
        <fullName evidence="1">Uncharacterized protein</fullName>
    </submittedName>
</protein>
<keyword evidence="2" id="KW-1185">Reference proteome</keyword>
<sequence length="166" mass="18997">MAPPFLRDLGYLTNEPEILKGKIGEEEDNHLLDQMTSKGLTIRKLLPKVNQVQPKNWTDSSTSEILVNVEDEKLKSQQIFHTLGRERNMNQRKSGSNPIHREFLAYGRAHSGSGTLRHGRKNSILPTTVQKLQDLKSKGIFFQEFPVIPGSLQQRTWSSNRKQEFS</sequence>
<comment type="caution">
    <text evidence="1">The sequence shown here is derived from an EMBL/GenBank/DDBJ whole genome shotgun (WGS) entry which is preliminary data.</text>
</comment>
<dbReference type="EMBL" id="AVOT02072771">
    <property type="protein sequence ID" value="MBW0562565.1"/>
    <property type="molecule type" value="Genomic_DNA"/>
</dbReference>
<dbReference type="Proteomes" id="UP000765509">
    <property type="component" value="Unassembled WGS sequence"/>
</dbReference>
<name>A0A9Q3PIL5_9BASI</name>
<accession>A0A9Q3PIL5</accession>
<evidence type="ECO:0000313" key="1">
    <source>
        <dbReference type="EMBL" id="MBW0562565.1"/>
    </source>
</evidence>
<evidence type="ECO:0000313" key="2">
    <source>
        <dbReference type="Proteomes" id="UP000765509"/>
    </source>
</evidence>